<protein>
    <recommendedName>
        <fullName evidence="10">Fluoride-specific ion channel FluC</fullName>
    </recommendedName>
</protein>
<keyword evidence="6 10" id="KW-0407">Ion channel</keyword>
<proteinExistence type="inferred from homology"/>
<keyword evidence="2 10" id="KW-1003">Cell membrane</keyword>
<feature type="transmembrane region" description="Helical" evidence="10">
    <location>
        <begin position="93"/>
        <end position="114"/>
    </location>
</feature>
<evidence type="ECO:0000256" key="1">
    <source>
        <dbReference type="ARBA" id="ARBA00004651"/>
    </source>
</evidence>
<evidence type="ECO:0000256" key="10">
    <source>
        <dbReference type="HAMAP-Rule" id="MF_00454"/>
    </source>
</evidence>
<keyword evidence="3 10" id="KW-0812">Transmembrane</keyword>
<feature type="binding site" evidence="10">
    <location>
        <position position="69"/>
    </location>
    <ligand>
        <name>Na(+)</name>
        <dbReference type="ChEBI" id="CHEBI:29101"/>
        <note>structural</note>
    </ligand>
</feature>
<dbReference type="GO" id="GO:0140114">
    <property type="term" value="P:cellular detoxification of fluoride"/>
    <property type="evidence" value="ECO:0007669"/>
    <property type="project" value="UniProtKB-UniRule"/>
</dbReference>
<dbReference type="HAMAP" id="MF_00454">
    <property type="entry name" value="FluC"/>
    <property type="match status" value="1"/>
</dbReference>
<keyword evidence="10" id="KW-0813">Transport</keyword>
<dbReference type="InterPro" id="IPR003691">
    <property type="entry name" value="FluC"/>
</dbReference>
<name>A0A318TW74_9BACL</name>
<feature type="binding site" evidence="10">
    <location>
        <position position="72"/>
    </location>
    <ligand>
        <name>Na(+)</name>
        <dbReference type="ChEBI" id="CHEBI:29101"/>
        <note>structural</note>
    </ligand>
</feature>
<gene>
    <name evidence="10" type="primary">fluC</name>
    <name evidence="10" type="synonym">crcB</name>
    <name evidence="11" type="ORF">BJ095_12723</name>
</gene>
<feature type="transmembrane region" description="Helical" evidence="10">
    <location>
        <begin position="32"/>
        <end position="53"/>
    </location>
</feature>
<dbReference type="Proteomes" id="UP000247416">
    <property type="component" value="Unassembled WGS sequence"/>
</dbReference>
<feature type="transmembrane region" description="Helical" evidence="10">
    <location>
        <begin position="6"/>
        <end position="25"/>
    </location>
</feature>
<accession>A0A318TW74</accession>
<evidence type="ECO:0000256" key="2">
    <source>
        <dbReference type="ARBA" id="ARBA00022475"/>
    </source>
</evidence>
<dbReference type="RefSeq" id="WP_107934885.1">
    <property type="nucleotide sequence ID" value="NZ_CP085009.1"/>
</dbReference>
<keyword evidence="5 10" id="KW-0472">Membrane</keyword>
<evidence type="ECO:0000256" key="4">
    <source>
        <dbReference type="ARBA" id="ARBA00022989"/>
    </source>
</evidence>
<dbReference type="PANTHER" id="PTHR28259">
    <property type="entry name" value="FLUORIDE EXPORT PROTEIN 1-RELATED"/>
    <property type="match status" value="1"/>
</dbReference>
<evidence type="ECO:0000256" key="6">
    <source>
        <dbReference type="ARBA" id="ARBA00023303"/>
    </source>
</evidence>
<comment type="subcellular location">
    <subcellularLocation>
        <location evidence="1 10">Cell membrane</location>
        <topology evidence="1 10">Multi-pass membrane protein</topology>
    </subcellularLocation>
</comment>
<evidence type="ECO:0000256" key="7">
    <source>
        <dbReference type="ARBA" id="ARBA00035120"/>
    </source>
</evidence>
<comment type="similarity">
    <text evidence="7 10">Belongs to the fluoride channel Fluc/FEX (TC 1.A.43) family.</text>
</comment>
<evidence type="ECO:0000313" key="12">
    <source>
        <dbReference type="Proteomes" id="UP000247416"/>
    </source>
</evidence>
<comment type="activity regulation">
    <text evidence="10">Na(+) is not transported, but it plays an essential structural role and its presence is essential for fluoride channel function.</text>
</comment>
<keyword evidence="4 10" id="KW-1133">Transmembrane helix</keyword>
<keyword evidence="12" id="KW-1185">Reference proteome</keyword>
<dbReference type="AlphaFoldDB" id="A0A318TW74"/>
<keyword evidence="10" id="KW-0479">Metal-binding</keyword>
<dbReference type="PANTHER" id="PTHR28259:SF1">
    <property type="entry name" value="FLUORIDE EXPORT PROTEIN 1-RELATED"/>
    <property type="match status" value="1"/>
</dbReference>
<organism evidence="11 12">
    <name type="scientific">Ureibacillus chungkukjangi</name>
    <dbReference type="NCBI Taxonomy" id="1202712"/>
    <lineage>
        <taxon>Bacteria</taxon>
        <taxon>Bacillati</taxon>
        <taxon>Bacillota</taxon>
        <taxon>Bacilli</taxon>
        <taxon>Bacillales</taxon>
        <taxon>Caryophanaceae</taxon>
        <taxon>Ureibacillus</taxon>
    </lineage>
</organism>
<dbReference type="GO" id="GO:0046872">
    <property type="term" value="F:metal ion binding"/>
    <property type="evidence" value="ECO:0007669"/>
    <property type="project" value="UniProtKB-KW"/>
</dbReference>
<evidence type="ECO:0000256" key="3">
    <source>
        <dbReference type="ARBA" id="ARBA00022692"/>
    </source>
</evidence>
<evidence type="ECO:0000256" key="5">
    <source>
        <dbReference type="ARBA" id="ARBA00023136"/>
    </source>
</evidence>
<comment type="caution">
    <text evidence="11">The sequence shown here is derived from an EMBL/GenBank/DDBJ whole genome shotgun (WGS) entry which is preliminary data.</text>
</comment>
<evidence type="ECO:0000313" key="11">
    <source>
        <dbReference type="EMBL" id="PYF03949.1"/>
    </source>
</evidence>
<evidence type="ECO:0000256" key="8">
    <source>
        <dbReference type="ARBA" id="ARBA00035585"/>
    </source>
</evidence>
<dbReference type="Pfam" id="PF02537">
    <property type="entry name" value="CRCB"/>
    <property type="match status" value="1"/>
</dbReference>
<comment type="catalytic activity">
    <reaction evidence="8">
        <text>fluoride(in) = fluoride(out)</text>
        <dbReference type="Rhea" id="RHEA:76159"/>
        <dbReference type="ChEBI" id="CHEBI:17051"/>
    </reaction>
    <physiologicalReaction direction="left-to-right" evidence="8">
        <dbReference type="Rhea" id="RHEA:76160"/>
    </physiologicalReaction>
</comment>
<comment type="function">
    <text evidence="9 10">Fluoride-specific ion channel. Important for reducing fluoride concentration in the cell, thus reducing its toxicity.</text>
</comment>
<dbReference type="EMBL" id="QJTJ01000027">
    <property type="protein sequence ID" value="PYF03949.1"/>
    <property type="molecule type" value="Genomic_DNA"/>
</dbReference>
<keyword evidence="10" id="KW-0406">Ion transport</keyword>
<dbReference type="GO" id="GO:0062054">
    <property type="term" value="F:fluoride channel activity"/>
    <property type="evidence" value="ECO:0007669"/>
    <property type="project" value="UniProtKB-UniRule"/>
</dbReference>
<dbReference type="OrthoDB" id="9815830at2"/>
<dbReference type="GO" id="GO:0005886">
    <property type="term" value="C:plasma membrane"/>
    <property type="evidence" value="ECO:0007669"/>
    <property type="project" value="UniProtKB-SubCell"/>
</dbReference>
<reference evidence="11 12" key="1">
    <citation type="submission" date="2018-06" db="EMBL/GenBank/DDBJ databases">
        <title>Genomic Encyclopedia of Archaeal and Bacterial Type Strains, Phase II (KMG-II): from individual species to whole genera.</title>
        <authorList>
            <person name="Goeker M."/>
        </authorList>
    </citation>
    <scope>NUCLEOTIDE SEQUENCE [LARGE SCALE GENOMIC DNA]</scope>
    <source>
        <strain evidence="11 12">KACC 16626</strain>
    </source>
</reference>
<evidence type="ECO:0000256" key="9">
    <source>
        <dbReference type="ARBA" id="ARBA00049940"/>
    </source>
</evidence>
<feature type="transmembrane region" description="Helical" evidence="10">
    <location>
        <begin position="59"/>
        <end position="81"/>
    </location>
</feature>
<sequence length="115" mass="12490">MEWIMVSFGGGVGAALRYLVQLWIVKIKISSYWATASVNVLGSIFLGIASHGVIESSTILAFLTVGILGAFTTFSTFAFDIVKLIEAKKWRTVFLFISVNLIGGILGFLIGWALK</sequence>
<keyword evidence="10" id="KW-0915">Sodium</keyword>